<feature type="compositionally biased region" description="Low complexity" evidence="1">
    <location>
        <begin position="1"/>
        <end position="14"/>
    </location>
</feature>
<name>A0ABW7GZD6_9BURK</name>
<organism evidence="2 3">
    <name type="scientific">Pelomonas baiyunensis</name>
    <dbReference type="NCBI Taxonomy" id="3299026"/>
    <lineage>
        <taxon>Bacteria</taxon>
        <taxon>Pseudomonadati</taxon>
        <taxon>Pseudomonadota</taxon>
        <taxon>Betaproteobacteria</taxon>
        <taxon>Burkholderiales</taxon>
        <taxon>Sphaerotilaceae</taxon>
        <taxon>Roseateles</taxon>
    </lineage>
</organism>
<evidence type="ECO:0000313" key="3">
    <source>
        <dbReference type="Proteomes" id="UP001606303"/>
    </source>
</evidence>
<feature type="region of interest" description="Disordered" evidence="1">
    <location>
        <begin position="1"/>
        <end position="29"/>
    </location>
</feature>
<dbReference type="EMBL" id="JBIGIB010000003">
    <property type="protein sequence ID" value="MFG6467184.1"/>
    <property type="molecule type" value="Genomic_DNA"/>
</dbReference>
<protein>
    <submittedName>
        <fullName evidence="2">Uncharacterized protein</fullName>
    </submittedName>
</protein>
<proteinExistence type="predicted"/>
<evidence type="ECO:0000313" key="2">
    <source>
        <dbReference type="EMBL" id="MFG6467184.1"/>
    </source>
</evidence>
<dbReference type="Proteomes" id="UP001606303">
    <property type="component" value="Unassembled WGS sequence"/>
</dbReference>
<keyword evidence="3" id="KW-1185">Reference proteome</keyword>
<evidence type="ECO:0000256" key="1">
    <source>
        <dbReference type="SAM" id="MobiDB-lite"/>
    </source>
</evidence>
<accession>A0ABW7GZD6</accession>
<comment type="caution">
    <text evidence="2">The sequence shown here is derived from an EMBL/GenBank/DDBJ whole genome shotgun (WGS) entry which is preliminary data.</text>
</comment>
<reference evidence="2 3" key="1">
    <citation type="submission" date="2024-08" db="EMBL/GenBank/DDBJ databases">
        <authorList>
            <person name="Lu H."/>
        </authorList>
    </citation>
    <scope>NUCLEOTIDE SEQUENCE [LARGE SCALE GENOMIC DNA]</scope>
    <source>
        <strain evidence="2 3">BYS87W</strain>
    </source>
</reference>
<sequence length="66" mass="7399">MPFFNSSSSFWSNSKLPALGPVRSSSAPRKPEAYGWFDSSMDLAQGLEVVEQDNDTLYQLWQLARG</sequence>
<gene>
    <name evidence="2" type="ORF">ACG01O_11245</name>
</gene>
<dbReference type="RefSeq" id="WP_394384542.1">
    <property type="nucleotide sequence ID" value="NZ_JBIGIB010000003.1"/>
</dbReference>